<dbReference type="InterPro" id="IPR003594">
    <property type="entry name" value="HATPase_dom"/>
</dbReference>
<dbReference type="InterPro" id="IPR029016">
    <property type="entry name" value="GAF-like_dom_sf"/>
</dbReference>
<evidence type="ECO:0000256" key="2">
    <source>
        <dbReference type="ARBA" id="ARBA00012438"/>
    </source>
</evidence>
<evidence type="ECO:0000313" key="8">
    <source>
        <dbReference type="EMBL" id="NEC89513.1"/>
    </source>
</evidence>
<evidence type="ECO:0000256" key="5">
    <source>
        <dbReference type="ARBA" id="ARBA00023012"/>
    </source>
</evidence>
<keyword evidence="3" id="KW-0808">Transferase</keyword>
<keyword evidence="6" id="KW-1133">Transmembrane helix</keyword>
<evidence type="ECO:0000259" key="7">
    <source>
        <dbReference type="PROSITE" id="PS50109"/>
    </source>
</evidence>
<dbReference type="GO" id="GO:0004673">
    <property type="term" value="F:protein histidine kinase activity"/>
    <property type="evidence" value="ECO:0007669"/>
    <property type="project" value="UniProtKB-EC"/>
</dbReference>
<keyword evidence="6" id="KW-0472">Membrane</keyword>
<feature type="transmembrane region" description="Helical" evidence="6">
    <location>
        <begin position="114"/>
        <end position="133"/>
    </location>
</feature>
<dbReference type="GO" id="GO:0000160">
    <property type="term" value="P:phosphorelay signal transduction system"/>
    <property type="evidence" value="ECO:0007669"/>
    <property type="project" value="UniProtKB-KW"/>
</dbReference>
<dbReference type="Gene3D" id="3.30.565.10">
    <property type="entry name" value="Histidine kinase-like ATPase, C-terminal domain"/>
    <property type="match status" value="1"/>
</dbReference>
<dbReference type="InterPro" id="IPR005467">
    <property type="entry name" value="His_kinase_dom"/>
</dbReference>
<organism evidence="8">
    <name type="scientific">Streptomyces sp. SID12501</name>
    <dbReference type="NCBI Taxonomy" id="2706042"/>
    <lineage>
        <taxon>Bacteria</taxon>
        <taxon>Bacillati</taxon>
        <taxon>Actinomycetota</taxon>
        <taxon>Actinomycetes</taxon>
        <taxon>Kitasatosporales</taxon>
        <taxon>Streptomycetaceae</taxon>
        <taxon>Streptomyces</taxon>
    </lineage>
</organism>
<protein>
    <recommendedName>
        <fullName evidence="2">histidine kinase</fullName>
        <ecNumber evidence="2">2.7.13.3</ecNumber>
    </recommendedName>
</protein>
<feature type="transmembrane region" description="Helical" evidence="6">
    <location>
        <begin position="45"/>
        <end position="67"/>
    </location>
</feature>
<dbReference type="InterPro" id="IPR050482">
    <property type="entry name" value="Sensor_HK_TwoCompSys"/>
</dbReference>
<comment type="catalytic activity">
    <reaction evidence="1">
        <text>ATP + protein L-histidine = ADP + protein N-phospho-L-histidine.</text>
        <dbReference type="EC" id="2.7.13.3"/>
    </reaction>
</comment>
<gene>
    <name evidence="8" type="ORF">G3I71_27695</name>
</gene>
<accession>A0A6B3BYJ9</accession>
<evidence type="ECO:0000256" key="4">
    <source>
        <dbReference type="ARBA" id="ARBA00022777"/>
    </source>
</evidence>
<feature type="transmembrane region" description="Helical" evidence="6">
    <location>
        <begin position="79"/>
        <end position="102"/>
    </location>
</feature>
<dbReference type="CDD" id="cd16917">
    <property type="entry name" value="HATPase_UhpB-NarQ-NarX-like"/>
    <property type="match status" value="1"/>
</dbReference>
<keyword evidence="6" id="KW-0812">Transmembrane</keyword>
<dbReference type="SUPFAM" id="SSF55781">
    <property type="entry name" value="GAF domain-like"/>
    <property type="match status" value="1"/>
</dbReference>
<dbReference type="Gene3D" id="3.30.450.40">
    <property type="match status" value="1"/>
</dbReference>
<feature type="domain" description="Histidine kinase" evidence="7">
    <location>
        <begin position="449"/>
        <end position="531"/>
    </location>
</feature>
<sequence>MIPTGQSSAVALRAQVSLAASAVVVAAGTGSALLLVRWVTGGPSLLVMVLTVVVPAVLLWPIAGFVGGSRQVSGPATAVAAWVVATALAVMAGVAGTVLLLGRLPDHGEGEGELMGAATAGIALAAVLAVPSARRVSPALRRWAPPPARLPDDLLAVFSSRSAHGAELAELLRELAEALRRHWQLSAVHLWTAEEGALRCSVSVPRPAEPPGDVEAKDIHLLRRVSVAGSGWLHNWLPGLLRARTACELRLAPAVHGRDVLALVVVERDDDADRFGEAEERALMEVAQRLAMVLRNRELDERLGDTLRDLRRMNQQLEESSSRLVTAADAARAAIERDLHDGAQAHITGLVAAIGRVRNSLCRAARFGDRERAACLADLDALTERVKEVADALRDLAHGIYPAVLTDFGLRAALKAVAARSTAPVTVDVPDSTRYAPGVEAAVYFCCVEALQNAAKHAPPGVSVSVCLWASGGRLHLMVRDDGPGFDPASVHRGRGLLNMKDRLRALGGELTCKSAPGAGTTVCGFVPLCKEA</sequence>
<dbReference type="EC" id="2.7.13.3" evidence="2"/>
<keyword evidence="4" id="KW-0418">Kinase</keyword>
<proteinExistence type="predicted"/>
<dbReference type="AlphaFoldDB" id="A0A6B3BYJ9"/>
<evidence type="ECO:0000256" key="1">
    <source>
        <dbReference type="ARBA" id="ARBA00000085"/>
    </source>
</evidence>
<name>A0A6B3BYJ9_9ACTN</name>
<reference evidence="8" key="1">
    <citation type="submission" date="2020-01" db="EMBL/GenBank/DDBJ databases">
        <title>Insect and environment-associated Actinomycetes.</title>
        <authorList>
            <person name="Currrie C."/>
            <person name="Chevrette M."/>
            <person name="Carlson C."/>
            <person name="Stubbendieck R."/>
            <person name="Wendt-Pienkowski E."/>
        </authorList>
    </citation>
    <scope>NUCLEOTIDE SEQUENCE</scope>
    <source>
        <strain evidence="8">SID12501</strain>
    </source>
</reference>
<dbReference type="Pfam" id="PF02518">
    <property type="entry name" value="HATPase_c"/>
    <property type="match status" value="1"/>
</dbReference>
<dbReference type="RefSeq" id="WP_164318492.1">
    <property type="nucleotide sequence ID" value="NZ_JAAGLU010000024.1"/>
</dbReference>
<evidence type="ECO:0000256" key="3">
    <source>
        <dbReference type="ARBA" id="ARBA00022679"/>
    </source>
</evidence>
<feature type="transmembrane region" description="Helical" evidence="6">
    <location>
        <begin position="16"/>
        <end position="39"/>
    </location>
</feature>
<dbReference type="InterPro" id="IPR036890">
    <property type="entry name" value="HATPase_C_sf"/>
</dbReference>
<dbReference type="PANTHER" id="PTHR24421">
    <property type="entry name" value="NITRATE/NITRITE SENSOR PROTEIN NARX-RELATED"/>
    <property type="match status" value="1"/>
</dbReference>
<dbReference type="PROSITE" id="PS50109">
    <property type="entry name" value="HIS_KIN"/>
    <property type="match status" value="1"/>
</dbReference>
<dbReference type="PANTHER" id="PTHR24421:SF10">
    <property type="entry name" value="NITRATE_NITRITE SENSOR PROTEIN NARQ"/>
    <property type="match status" value="1"/>
</dbReference>
<dbReference type="EMBL" id="JAAGLU010000024">
    <property type="protein sequence ID" value="NEC89513.1"/>
    <property type="molecule type" value="Genomic_DNA"/>
</dbReference>
<evidence type="ECO:0000256" key="6">
    <source>
        <dbReference type="SAM" id="Phobius"/>
    </source>
</evidence>
<dbReference type="SUPFAM" id="SSF55874">
    <property type="entry name" value="ATPase domain of HSP90 chaperone/DNA topoisomerase II/histidine kinase"/>
    <property type="match status" value="1"/>
</dbReference>
<comment type="caution">
    <text evidence="8">The sequence shown here is derived from an EMBL/GenBank/DDBJ whole genome shotgun (WGS) entry which is preliminary data.</text>
</comment>
<keyword evidence="5" id="KW-0902">Two-component regulatory system</keyword>
<dbReference type="SMART" id="SM00387">
    <property type="entry name" value="HATPase_c"/>
    <property type="match status" value="1"/>
</dbReference>